<feature type="domain" description="CHK kinase-like" evidence="1">
    <location>
        <begin position="136"/>
        <end position="337"/>
    </location>
</feature>
<dbReference type="InterPro" id="IPR015897">
    <property type="entry name" value="CHK_kinase-like"/>
</dbReference>
<gene>
    <name evidence="2" type="ORF">PR048_015848</name>
</gene>
<dbReference type="PANTHER" id="PTHR11012:SF30">
    <property type="entry name" value="PROTEIN KINASE-LIKE DOMAIN-CONTAINING"/>
    <property type="match status" value="1"/>
</dbReference>
<dbReference type="Gene3D" id="3.90.1200.10">
    <property type="match status" value="1"/>
</dbReference>
<sequence>MGVQEGDKIQLDGNLRDVVEGIAFSEGFSEYSLEVRRASGKGDNYLGVLLRVIITGRRGGHEEASMSLILKCMPENEETRAAMQVDDFFDNEVFMYSEVLVAFGRLLEDKGLPEEERLGSFAKLLGCNRSQGDTTIVLEDMSARGYRMGDRLAGLDAAHCSLVMKTLGQFHACSFALRDQRPELFRSLGSQLKETLFRSANPESDKAATNFQNSIDHVESILLKMFPSEFEYVIRFREFGPHYEDRMLDVVSGEAAEPYAVICHGDCWTNNILFKYSEDGDAPVAACLLDLQIARYSSPFTDIAYFLYCCTEGDVRREAYKSLLSDYYNSLSQFLQKLGSDPDKMFPYSAFKVSVTE</sequence>
<organism evidence="2 3">
    <name type="scientific">Dryococelus australis</name>
    <dbReference type="NCBI Taxonomy" id="614101"/>
    <lineage>
        <taxon>Eukaryota</taxon>
        <taxon>Metazoa</taxon>
        <taxon>Ecdysozoa</taxon>
        <taxon>Arthropoda</taxon>
        <taxon>Hexapoda</taxon>
        <taxon>Insecta</taxon>
        <taxon>Pterygota</taxon>
        <taxon>Neoptera</taxon>
        <taxon>Polyneoptera</taxon>
        <taxon>Phasmatodea</taxon>
        <taxon>Verophasmatodea</taxon>
        <taxon>Anareolatae</taxon>
        <taxon>Phasmatidae</taxon>
        <taxon>Eurycanthinae</taxon>
        <taxon>Dryococelus</taxon>
    </lineage>
</organism>
<proteinExistence type="predicted"/>
<dbReference type="InterPro" id="IPR004119">
    <property type="entry name" value="EcKL"/>
</dbReference>
<dbReference type="EMBL" id="JARBHB010000005">
    <property type="protein sequence ID" value="KAJ8883992.1"/>
    <property type="molecule type" value="Genomic_DNA"/>
</dbReference>
<dbReference type="PANTHER" id="PTHR11012">
    <property type="entry name" value="PROTEIN KINASE-LIKE DOMAIN-CONTAINING"/>
    <property type="match status" value="1"/>
</dbReference>
<comment type="caution">
    <text evidence="2">The sequence shown here is derived from an EMBL/GenBank/DDBJ whole genome shotgun (WGS) entry which is preliminary data.</text>
</comment>
<evidence type="ECO:0000313" key="2">
    <source>
        <dbReference type="EMBL" id="KAJ8883992.1"/>
    </source>
</evidence>
<protein>
    <recommendedName>
        <fullName evidence="1">CHK kinase-like domain-containing protein</fullName>
    </recommendedName>
</protein>
<evidence type="ECO:0000313" key="3">
    <source>
        <dbReference type="Proteomes" id="UP001159363"/>
    </source>
</evidence>
<evidence type="ECO:0000259" key="1">
    <source>
        <dbReference type="SMART" id="SM00587"/>
    </source>
</evidence>
<dbReference type="InterPro" id="IPR011009">
    <property type="entry name" value="Kinase-like_dom_sf"/>
</dbReference>
<dbReference type="Pfam" id="PF02958">
    <property type="entry name" value="EcKL"/>
    <property type="match status" value="1"/>
</dbReference>
<feature type="non-terminal residue" evidence="2">
    <location>
        <position position="357"/>
    </location>
</feature>
<keyword evidence="3" id="KW-1185">Reference proteome</keyword>
<name>A0ABQ9HI30_9NEOP</name>
<reference evidence="2 3" key="1">
    <citation type="submission" date="2023-02" db="EMBL/GenBank/DDBJ databases">
        <title>LHISI_Scaffold_Assembly.</title>
        <authorList>
            <person name="Stuart O.P."/>
            <person name="Cleave R."/>
            <person name="Magrath M.J.L."/>
            <person name="Mikheyev A.S."/>
        </authorList>
    </citation>
    <scope>NUCLEOTIDE SEQUENCE [LARGE SCALE GENOMIC DNA]</scope>
    <source>
        <strain evidence="2">Daus_M_001</strain>
        <tissue evidence="2">Leg muscle</tissue>
    </source>
</reference>
<accession>A0ABQ9HI30</accession>
<dbReference type="SUPFAM" id="SSF56112">
    <property type="entry name" value="Protein kinase-like (PK-like)"/>
    <property type="match status" value="1"/>
</dbReference>
<dbReference type="Proteomes" id="UP001159363">
    <property type="component" value="Chromosome 4"/>
</dbReference>
<dbReference type="SMART" id="SM00587">
    <property type="entry name" value="CHK"/>
    <property type="match status" value="1"/>
</dbReference>